<sequence>MGIYLTLHFTIVYVAYYTFFFIDLTRTVFGPSPLPDQVPCYLAQRDVRTMVIPFFLLLFNITSACLLSICLVLLNYRHSKSPFIKILYIDGTYHFVLMAATTTGNAALWLAASYEYRFLLLAAHQVVHSTLASRILLRMREVAHKDLEPTLDGSSDMRLTRITFAHTGSTRSTMTSYSSSAGHADKLDNIN</sequence>
<proteinExistence type="predicted"/>
<dbReference type="EMBL" id="JACGCI010000005">
    <property type="protein sequence ID" value="KAF6763693.1"/>
    <property type="molecule type" value="Genomic_DNA"/>
</dbReference>
<feature type="transmembrane region" description="Helical" evidence="2">
    <location>
        <begin position="86"/>
        <end position="112"/>
    </location>
</feature>
<keyword evidence="2" id="KW-1133">Transmembrane helix</keyword>
<dbReference type="AlphaFoldDB" id="A0A8H6IDW7"/>
<feature type="compositionally biased region" description="Low complexity" evidence="1">
    <location>
        <begin position="171"/>
        <end position="180"/>
    </location>
</feature>
<organism evidence="3 4">
    <name type="scientific">Ephemerocybe angulata</name>
    <dbReference type="NCBI Taxonomy" id="980116"/>
    <lineage>
        <taxon>Eukaryota</taxon>
        <taxon>Fungi</taxon>
        <taxon>Dikarya</taxon>
        <taxon>Basidiomycota</taxon>
        <taxon>Agaricomycotina</taxon>
        <taxon>Agaricomycetes</taxon>
        <taxon>Agaricomycetidae</taxon>
        <taxon>Agaricales</taxon>
        <taxon>Agaricineae</taxon>
        <taxon>Psathyrellaceae</taxon>
        <taxon>Ephemerocybe</taxon>
    </lineage>
</organism>
<gene>
    <name evidence="3" type="ORF">DFP72DRAFT_481535</name>
</gene>
<comment type="caution">
    <text evidence="3">The sequence shown here is derived from an EMBL/GenBank/DDBJ whole genome shotgun (WGS) entry which is preliminary data.</text>
</comment>
<reference evidence="3 4" key="1">
    <citation type="submission" date="2020-07" db="EMBL/GenBank/DDBJ databases">
        <title>Comparative genomics of pyrophilous fungi reveals a link between fire events and developmental genes.</title>
        <authorList>
            <consortium name="DOE Joint Genome Institute"/>
            <person name="Steindorff A.S."/>
            <person name="Carver A."/>
            <person name="Calhoun S."/>
            <person name="Stillman K."/>
            <person name="Liu H."/>
            <person name="Lipzen A."/>
            <person name="Pangilinan J."/>
            <person name="Labutti K."/>
            <person name="Bruns T.D."/>
            <person name="Grigoriev I.V."/>
        </authorList>
    </citation>
    <scope>NUCLEOTIDE SEQUENCE [LARGE SCALE GENOMIC DNA]</scope>
    <source>
        <strain evidence="3 4">CBS 144469</strain>
    </source>
</reference>
<evidence type="ECO:0000256" key="2">
    <source>
        <dbReference type="SAM" id="Phobius"/>
    </source>
</evidence>
<keyword evidence="2" id="KW-0812">Transmembrane</keyword>
<protein>
    <submittedName>
        <fullName evidence="3">Uncharacterized protein</fullName>
    </submittedName>
</protein>
<accession>A0A8H6IDW7</accession>
<evidence type="ECO:0000313" key="4">
    <source>
        <dbReference type="Proteomes" id="UP000521943"/>
    </source>
</evidence>
<keyword evidence="4" id="KW-1185">Reference proteome</keyword>
<name>A0A8H6IDW7_9AGAR</name>
<keyword evidence="2" id="KW-0472">Membrane</keyword>
<evidence type="ECO:0000313" key="3">
    <source>
        <dbReference type="EMBL" id="KAF6763693.1"/>
    </source>
</evidence>
<feature type="transmembrane region" description="Helical" evidence="2">
    <location>
        <begin position="7"/>
        <end position="29"/>
    </location>
</feature>
<feature type="region of interest" description="Disordered" evidence="1">
    <location>
        <begin position="171"/>
        <end position="191"/>
    </location>
</feature>
<dbReference type="OrthoDB" id="3350812at2759"/>
<dbReference type="Proteomes" id="UP000521943">
    <property type="component" value="Unassembled WGS sequence"/>
</dbReference>
<evidence type="ECO:0000256" key="1">
    <source>
        <dbReference type="SAM" id="MobiDB-lite"/>
    </source>
</evidence>
<feature type="transmembrane region" description="Helical" evidence="2">
    <location>
        <begin position="49"/>
        <end position="74"/>
    </location>
</feature>